<name>A0A9D1ZH00_9BACE</name>
<comment type="caution">
    <text evidence="1">The sequence shown here is derived from an EMBL/GenBank/DDBJ whole genome shotgun (WGS) entry which is preliminary data.</text>
</comment>
<evidence type="ECO:0000313" key="1">
    <source>
        <dbReference type="EMBL" id="HIY88214.1"/>
    </source>
</evidence>
<proteinExistence type="predicted"/>
<dbReference type="AlphaFoldDB" id="A0A9D1ZH00"/>
<organism evidence="1 2">
    <name type="scientific">Candidatus Bacteroides pullicola</name>
    <dbReference type="NCBI Taxonomy" id="2838475"/>
    <lineage>
        <taxon>Bacteria</taxon>
        <taxon>Pseudomonadati</taxon>
        <taxon>Bacteroidota</taxon>
        <taxon>Bacteroidia</taxon>
        <taxon>Bacteroidales</taxon>
        <taxon>Bacteroidaceae</taxon>
        <taxon>Bacteroides</taxon>
    </lineage>
</organism>
<protein>
    <submittedName>
        <fullName evidence="1">Uncharacterized protein</fullName>
    </submittedName>
</protein>
<dbReference type="Proteomes" id="UP000886851">
    <property type="component" value="Unassembled WGS sequence"/>
</dbReference>
<dbReference type="EMBL" id="DXCV01000039">
    <property type="protein sequence ID" value="HIY88214.1"/>
    <property type="molecule type" value="Genomic_DNA"/>
</dbReference>
<gene>
    <name evidence="1" type="ORF">H9824_05870</name>
</gene>
<evidence type="ECO:0000313" key="2">
    <source>
        <dbReference type="Proteomes" id="UP000886851"/>
    </source>
</evidence>
<reference evidence="1" key="2">
    <citation type="submission" date="2021-04" db="EMBL/GenBank/DDBJ databases">
        <authorList>
            <person name="Gilroy R."/>
        </authorList>
    </citation>
    <scope>NUCLEOTIDE SEQUENCE</scope>
    <source>
        <strain evidence="1">Gambia2-208</strain>
    </source>
</reference>
<sequence length="183" mass="19999">MAGTVQLSAIDIKQLWYADSTAISADLTGSALYTLISGDDVTEITNVHQDTWTIDETEPTQDSYRNQLSGNIYRFGKKQMGEVTFNFTIGRYDYPTKAALLGGTVINTDKGWKRARGSVDIKKCLIALTMDDQYCVLPYANVVAREASTDGAVGLAVVATAMEPDNEAIMPEYWFDASEVTSG</sequence>
<accession>A0A9D1ZH00</accession>
<reference evidence="1" key="1">
    <citation type="journal article" date="2021" name="PeerJ">
        <title>Extensive microbial diversity within the chicken gut microbiome revealed by metagenomics and culture.</title>
        <authorList>
            <person name="Gilroy R."/>
            <person name="Ravi A."/>
            <person name="Getino M."/>
            <person name="Pursley I."/>
            <person name="Horton D.L."/>
            <person name="Alikhan N.F."/>
            <person name="Baker D."/>
            <person name="Gharbi K."/>
            <person name="Hall N."/>
            <person name="Watson M."/>
            <person name="Adriaenssens E.M."/>
            <person name="Foster-Nyarko E."/>
            <person name="Jarju S."/>
            <person name="Secka A."/>
            <person name="Antonio M."/>
            <person name="Oren A."/>
            <person name="Chaudhuri R.R."/>
            <person name="La Ragione R."/>
            <person name="Hildebrand F."/>
            <person name="Pallen M.J."/>
        </authorList>
    </citation>
    <scope>NUCLEOTIDE SEQUENCE</scope>
    <source>
        <strain evidence="1">Gambia2-208</strain>
    </source>
</reference>